<reference evidence="1 2" key="1">
    <citation type="submission" date="2018-11" db="EMBL/GenBank/DDBJ databases">
        <title>Rufibacter latericius sp. nov., isolated from water in Baiyang Lake.</title>
        <authorList>
            <person name="Yang Y."/>
        </authorList>
    </citation>
    <scope>NUCLEOTIDE SEQUENCE [LARGE SCALE GENOMIC DNA]</scope>
    <source>
        <strain evidence="1 2">R-22-1c-1</strain>
    </source>
</reference>
<comment type="caution">
    <text evidence="1">The sequence shown here is derived from an EMBL/GenBank/DDBJ whole genome shotgun (WGS) entry which is preliminary data.</text>
</comment>
<evidence type="ECO:0008006" key="3">
    <source>
        <dbReference type="Google" id="ProtNLM"/>
    </source>
</evidence>
<proteinExistence type="predicted"/>
<accession>A0A3M9MEP0</accession>
<dbReference type="InterPro" id="IPR036412">
    <property type="entry name" value="HAD-like_sf"/>
</dbReference>
<dbReference type="AlphaFoldDB" id="A0A3M9MEP0"/>
<dbReference type="RefSeq" id="WP_123128128.1">
    <property type="nucleotide sequence ID" value="NZ_RJJD01000013.1"/>
</dbReference>
<organism evidence="1 2">
    <name type="scientific">Rufibacter latericius</name>
    <dbReference type="NCBI Taxonomy" id="2487040"/>
    <lineage>
        <taxon>Bacteria</taxon>
        <taxon>Pseudomonadati</taxon>
        <taxon>Bacteroidota</taxon>
        <taxon>Cytophagia</taxon>
        <taxon>Cytophagales</taxon>
        <taxon>Hymenobacteraceae</taxon>
        <taxon>Rufibacter</taxon>
    </lineage>
</organism>
<dbReference type="EMBL" id="RJJD01000013">
    <property type="protein sequence ID" value="RNI24040.1"/>
    <property type="molecule type" value="Genomic_DNA"/>
</dbReference>
<keyword evidence="2" id="KW-1185">Reference proteome</keyword>
<dbReference type="Gene3D" id="3.40.50.1000">
    <property type="entry name" value="HAD superfamily/HAD-like"/>
    <property type="match status" value="1"/>
</dbReference>
<dbReference type="Pfam" id="PF08282">
    <property type="entry name" value="Hydrolase_3"/>
    <property type="match status" value="1"/>
</dbReference>
<evidence type="ECO:0000313" key="1">
    <source>
        <dbReference type="EMBL" id="RNI24040.1"/>
    </source>
</evidence>
<protein>
    <recommendedName>
        <fullName evidence="3">HAD family phosphatase</fullName>
    </recommendedName>
</protein>
<gene>
    <name evidence="1" type="ORF">EFB08_16790</name>
</gene>
<sequence length="309" mass="34113">MALTEEQRKLIQDFTGQPDFRQYGGLMTDLDGTIVQHQDGNYSIPSQVQAGLNDLYRVNCPIILNTLRFPISIIKTFAAVLYPIAQNPVPVISLNGSQWGYISPGEAKEFSFTEAGAQPLKPAEIKGFLADIRILAQNKAPDISAFYYPRDWTKGEIIWSAEEHRVPGLAQKHKSASRVYSSSLAILEKHLAAEEISMIFLSVKKDTAQGTHLQHNFKDFYTTTGANKLTGAHAFVNQLGRDLKHFIGAGDTPMDVFLKETGVVVQVGDLPLGFDCQATILPVKTVPEIGEVFTHIAEGCKFTDPSYQL</sequence>
<dbReference type="SUPFAM" id="SSF56784">
    <property type="entry name" value="HAD-like"/>
    <property type="match status" value="1"/>
</dbReference>
<dbReference type="InterPro" id="IPR023214">
    <property type="entry name" value="HAD_sf"/>
</dbReference>
<name>A0A3M9MEP0_9BACT</name>
<evidence type="ECO:0000313" key="2">
    <source>
        <dbReference type="Proteomes" id="UP000272117"/>
    </source>
</evidence>
<dbReference type="OrthoDB" id="8441072at2"/>
<dbReference type="Proteomes" id="UP000272117">
    <property type="component" value="Unassembled WGS sequence"/>
</dbReference>